<evidence type="ECO:0000313" key="2">
    <source>
        <dbReference type="Proteomes" id="UP000254651"/>
    </source>
</evidence>
<reference evidence="1 2" key="1">
    <citation type="submission" date="2018-06" db="EMBL/GenBank/DDBJ databases">
        <authorList>
            <consortium name="Pathogen Informatics"/>
            <person name="Doyle S."/>
        </authorList>
    </citation>
    <scope>NUCLEOTIDE SEQUENCE [LARGE SCALE GENOMIC DNA]</scope>
    <source>
        <strain evidence="1 2">NCTC10295</strain>
    </source>
</reference>
<dbReference type="InterPro" id="IPR036390">
    <property type="entry name" value="WH_DNA-bd_sf"/>
</dbReference>
<dbReference type="RefSeq" id="WP_115225494.1">
    <property type="nucleotide sequence ID" value="NZ_CP181246.1"/>
</dbReference>
<dbReference type="SUPFAM" id="SSF46785">
    <property type="entry name" value="Winged helix' DNA-binding domain"/>
    <property type="match status" value="1"/>
</dbReference>
<proteinExistence type="predicted"/>
<dbReference type="InterPro" id="IPR036388">
    <property type="entry name" value="WH-like_DNA-bd_sf"/>
</dbReference>
<dbReference type="EMBL" id="UGQS01000005">
    <property type="protein sequence ID" value="STZ83061.1"/>
    <property type="molecule type" value="Genomic_DNA"/>
</dbReference>
<name>A0A378US53_BERDE</name>
<dbReference type="Gene3D" id="1.10.10.10">
    <property type="entry name" value="Winged helix-like DNA-binding domain superfamily/Winged helix DNA-binding domain"/>
    <property type="match status" value="1"/>
</dbReference>
<protein>
    <submittedName>
        <fullName evidence="1">Phage associated protein</fullName>
    </submittedName>
</protein>
<dbReference type="AlphaFoldDB" id="A0A378US53"/>
<sequence length="100" mass="11394">MADVKNIRILKVFKALEAHPIIGISNKEIADGLGIPAYKVSRDLDDLISEGLVVKLDNGNFAYSIKTLQIAERFRRQQERLAERLKEIEYRTGTGDFNFK</sequence>
<accession>A0A378US53</accession>
<dbReference type="Proteomes" id="UP000254651">
    <property type="component" value="Unassembled WGS sequence"/>
</dbReference>
<keyword evidence="2" id="KW-1185">Reference proteome</keyword>
<gene>
    <name evidence="1" type="ORF">NCTC10295_02397</name>
</gene>
<organism evidence="1 2">
    <name type="scientific">Bergeriella denitrificans</name>
    <name type="common">Neisseria denitrificans</name>
    <dbReference type="NCBI Taxonomy" id="494"/>
    <lineage>
        <taxon>Bacteria</taxon>
        <taxon>Pseudomonadati</taxon>
        <taxon>Pseudomonadota</taxon>
        <taxon>Betaproteobacteria</taxon>
        <taxon>Neisseriales</taxon>
        <taxon>Neisseriaceae</taxon>
        <taxon>Bergeriella</taxon>
    </lineage>
</organism>
<evidence type="ECO:0000313" key="1">
    <source>
        <dbReference type="EMBL" id="STZ83061.1"/>
    </source>
</evidence>